<organism evidence="1 2">
    <name type="scientific">Panagrolaimus sp. JU765</name>
    <dbReference type="NCBI Taxonomy" id="591449"/>
    <lineage>
        <taxon>Eukaryota</taxon>
        <taxon>Metazoa</taxon>
        <taxon>Ecdysozoa</taxon>
        <taxon>Nematoda</taxon>
        <taxon>Chromadorea</taxon>
        <taxon>Rhabditida</taxon>
        <taxon>Tylenchina</taxon>
        <taxon>Panagrolaimomorpha</taxon>
        <taxon>Panagrolaimoidea</taxon>
        <taxon>Panagrolaimidae</taxon>
        <taxon>Panagrolaimus</taxon>
    </lineage>
</organism>
<name>A0AC34RFJ2_9BILA</name>
<sequence length="31" mass="3571">MKSDGSYQKLQNEDTLSTISFQPPQPVKKQF</sequence>
<evidence type="ECO:0000313" key="1">
    <source>
        <dbReference type="Proteomes" id="UP000887576"/>
    </source>
</evidence>
<reference evidence="2" key="1">
    <citation type="submission" date="2022-11" db="UniProtKB">
        <authorList>
            <consortium name="WormBaseParasite"/>
        </authorList>
    </citation>
    <scope>IDENTIFICATION</scope>
</reference>
<evidence type="ECO:0000313" key="2">
    <source>
        <dbReference type="WBParaSite" id="JU765_v2.g6266.t1"/>
    </source>
</evidence>
<proteinExistence type="predicted"/>
<accession>A0AC34RFJ2</accession>
<dbReference type="WBParaSite" id="JU765_v2.g6266.t1">
    <property type="protein sequence ID" value="JU765_v2.g6266.t1"/>
    <property type="gene ID" value="JU765_v2.g6266"/>
</dbReference>
<dbReference type="Proteomes" id="UP000887576">
    <property type="component" value="Unplaced"/>
</dbReference>
<protein>
    <submittedName>
        <fullName evidence="2">Uncharacterized protein</fullName>
    </submittedName>
</protein>